<dbReference type="GO" id="GO:0005886">
    <property type="term" value="C:plasma membrane"/>
    <property type="evidence" value="ECO:0007669"/>
    <property type="project" value="UniProtKB-SubCell"/>
</dbReference>
<dbReference type="STRING" id="558173.CDOO_12995"/>
<dbReference type="eggNOG" id="COG0577">
    <property type="taxonomic scope" value="Bacteria"/>
</dbReference>
<dbReference type="InterPro" id="IPR003838">
    <property type="entry name" value="ABC3_permease_C"/>
</dbReference>
<dbReference type="RefSeq" id="WP_018022428.1">
    <property type="nucleotide sequence ID" value="NZ_AQUX01000007.1"/>
</dbReference>
<evidence type="ECO:0000256" key="7">
    <source>
        <dbReference type="SAM" id="Phobius"/>
    </source>
</evidence>
<gene>
    <name evidence="9" type="ORF">CDOO_12995</name>
</gene>
<dbReference type="OrthoDB" id="5242186at2"/>
<accession>A0A097IIW7</accession>
<proteinExistence type="predicted"/>
<feature type="domain" description="ABC3 transporter permease C-terminal" evidence="8">
    <location>
        <begin position="234"/>
        <end position="342"/>
    </location>
</feature>
<feature type="transmembrane region" description="Helical" evidence="7">
    <location>
        <begin position="15"/>
        <end position="35"/>
    </location>
</feature>
<feature type="transmembrane region" description="Helical" evidence="7">
    <location>
        <begin position="234"/>
        <end position="253"/>
    </location>
</feature>
<evidence type="ECO:0000256" key="6">
    <source>
        <dbReference type="ARBA" id="ARBA00023136"/>
    </source>
</evidence>
<dbReference type="PANTHER" id="PTHR43738:SF1">
    <property type="entry name" value="HEMIN TRANSPORT SYSTEM PERMEASE PROTEIN HRTB-RELATED"/>
    <property type="match status" value="1"/>
</dbReference>
<keyword evidence="5 7" id="KW-1133">Transmembrane helix</keyword>
<evidence type="ECO:0000259" key="8">
    <source>
        <dbReference type="Pfam" id="PF02687"/>
    </source>
</evidence>
<organism evidence="9 10">
    <name type="scientific">Corynebacterium doosanense CAU 212 = DSM 45436</name>
    <dbReference type="NCBI Taxonomy" id="558173"/>
    <lineage>
        <taxon>Bacteria</taxon>
        <taxon>Bacillati</taxon>
        <taxon>Actinomycetota</taxon>
        <taxon>Actinomycetes</taxon>
        <taxon>Mycobacteriales</taxon>
        <taxon>Corynebacteriaceae</taxon>
        <taxon>Corynebacterium</taxon>
    </lineage>
</organism>
<reference evidence="9 10" key="1">
    <citation type="submission" date="2013-09" db="EMBL/GenBank/DDBJ databases">
        <title>Complete genome sequence of Corynebacterium doosanense CAU 212(T) (=DSM 45436(T)), isolated from activated sludge.</title>
        <authorList>
            <person name="Schaffert L."/>
            <person name="Albersmeier A."/>
            <person name="Kalinowski J."/>
            <person name="Ruckert C."/>
        </authorList>
    </citation>
    <scope>NUCLEOTIDE SEQUENCE [LARGE SCALE GENOMIC DNA]</scope>
    <source>
        <strain evidence="9 10">CAU 212</strain>
    </source>
</reference>
<evidence type="ECO:0000313" key="10">
    <source>
        <dbReference type="Proteomes" id="UP000029914"/>
    </source>
</evidence>
<feature type="transmembrane region" description="Helical" evidence="7">
    <location>
        <begin position="280"/>
        <end position="303"/>
    </location>
</feature>
<keyword evidence="2" id="KW-0813">Transport</keyword>
<evidence type="ECO:0000256" key="3">
    <source>
        <dbReference type="ARBA" id="ARBA00022475"/>
    </source>
</evidence>
<dbReference type="EMBL" id="CP006764">
    <property type="protein sequence ID" value="AIT62075.1"/>
    <property type="molecule type" value="Genomic_DNA"/>
</dbReference>
<keyword evidence="6 7" id="KW-0472">Membrane</keyword>
<feature type="transmembrane region" description="Helical" evidence="7">
    <location>
        <begin position="315"/>
        <end position="333"/>
    </location>
</feature>
<evidence type="ECO:0000256" key="1">
    <source>
        <dbReference type="ARBA" id="ARBA00004651"/>
    </source>
</evidence>
<sequence>MFLALRDIAAARGRFALIAGVVGLITLLVVMLSGLTGGLGKQNTSALESLNPDRFALSSSDEGYSFTSSSVTDRDADEWASISGVSSVTPLGTAQGVMSTADTTTSVAILGLPTGTELPVGGEVPQTGAVASQGLEVSAGDQVTLAGTDVTVVDTTADDYFAHSPVVWVSTDTWRDVAHAQPDVVGTALLLDGGLSSDSWKAAGDDTSALTMGEAFNALPAYKSENGSLMMMQGFLYAISALVTVSFLTVWTIQRTRDLAVLRALGASPRYLLRDSLGQALIILLAGVGLGSLAGAGLGALAIGTVPFQLDLTTTLLPAVGILVLGLAGALLATRRVTKIDPLTALSTV</sequence>
<evidence type="ECO:0000313" key="9">
    <source>
        <dbReference type="EMBL" id="AIT62075.1"/>
    </source>
</evidence>
<dbReference type="KEGG" id="cdo:CDOO_12995"/>
<dbReference type="Pfam" id="PF02687">
    <property type="entry name" value="FtsX"/>
    <property type="match status" value="1"/>
</dbReference>
<evidence type="ECO:0000256" key="5">
    <source>
        <dbReference type="ARBA" id="ARBA00022989"/>
    </source>
</evidence>
<comment type="subcellular location">
    <subcellularLocation>
        <location evidence="1">Cell membrane</location>
        <topology evidence="1">Multi-pass membrane protein</topology>
    </subcellularLocation>
</comment>
<evidence type="ECO:0000256" key="4">
    <source>
        <dbReference type="ARBA" id="ARBA00022692"/>
    </source>
</evidence>
<keyword evidence="3" id="KW-1003">Cell membrane</keyword>
<dbReference type="HOGENOM" id="CLU_060907_0_0_11"/>
<protein>
    <submittedName>
        <fullName evidence="9">ABC transporter permease</fullName>
    </submittedName>
</protein>
<keyword evidence="4 7" id="KW-0812">Transmembrane</keyword>
<dbReference type="AlphaFoldDB" id="A0A097IIW7"/>
<name>A0A097IIW7_9CORY</name>
<dbReference type="Proteomes" id="UP000029914">
    <property type="component" value="Chromosome"/>
</dbReference>
<dbReference type="PANTHER" id="PTHR43738">
    <property type="entry name" value="ABC TRANSPORTER, MEMBRANE PROTEIN"/>
    <property type="match status" value="1"/>
</dbReference>
<keyword evidence="10" id="KW-1185">Reference proteome</keyword>
<dbReference type="InterPro" id="IPR051125">
    <property type="entry name" value="ABC-4/HrtB_transporter"/>
</dbReference>
<evidence type="ECO:0000256" key="2">
    <source>
        <dbReference type="ARBA" id="ARBA00022448"/>
    </source>
</evidence>